<evidence type="ECO:0000256" key="1">
    <source>
        <dbReference type="SAM" id="MobiDB-lite"/>
    </source>
</evidence>
<gene>
    <name evidence="2" type="ORF">THAOC_37472</name>
</gene>
<sequence>RVCVESDLAPYLRDENGRVQAAWSLAGCQVSGMGQSAFPAWLGVYSGVDRVDVSRWQASIEVAGMPHGGSEADPTSSGAAPVGDGDYPELGLVPWGAGVCLAPLGPPVSLVGEVLAPYPWGQWGQCWQGMCGLLVLRDEVGSGWRYAGVVASERVLNQTGFLWGRWWPIWAMTCSEVGSACSPSSLEDDGAGFSLKRRPLDKLAVIVAALLLRPDRALVDPLVAAIARLALIAQVGQCGPPDWAGREAATYLNIESAFGEETVDSSANIDEPSRVVSVEIATGYSGPVAEVLHWFSSGGGGQDADVDHKLKKTRGASAIMVEEDTAMDAGSERGRVRAQKEKALRVLTFEKRGMTNSRSQCGHSVKRGLLRTFVVDVVENVCALASLPYTWLVKGSARDVRREAVCGIVSHAWRSFVE</sequence>
<feature type="non-terminal residue" evidence="2">
    <location>
        <position position="1"/>
    </location>
</feature>
<dbReference type="EMBL" id="AGNL01050270">
    <property type="protein sequence ID" value="EJK44025.1"/>
    <property type="molecule type" value="Genomic_DNA"/>
</dbReference>
<proteinExistence type="predicted"/>
<reference evidence="2 3" key="1">
    <citation type="journal article" date="2012" name="Genome Biol.">
        <title>Genome and low-iron response of an oceanic diatom adapted to chronic iron limitation.</title>
        <authorList>
            <person name="Lommer M."/>
            <person name="Specht M."/>
            <person name="Roy A.S."/>
            <person name="Kraemer L."/>
            <person name="Andreson R."/>
            <person name="Gutowska M.A."/>
            <person name="Wolf J."/>
            <person name="Bergner S.V."/>
            <person name="Schilhabel M.B."/>
            <person name="Klostermeier U.C."/>
            <person name="Beiko R.G."/>
            <person name="Rosenstiel P."/>
            <person name="Hippler M."/>
            <person name="Laroche J."/>
        </authorList>
    </citation>
    <scope>NUCLEOTIDE SEQUENCE [LARGE SCALE GENOMIC DNA]</scope>
    <source>
        <strain evidence="2 3">CCMP1005</strain>
    </source>
</reference>
<comment type="caution">
    <text evidence="2">The sequence shown here is derived from an EMBL/GenBank/DDBJ whole genome shotgun (WGS) entry which is preliminary data.</text>
</comment>
<dbReference type="Proteomes" id="UP000266841">
    <property type="component" value="Unassembled WGS sequence"/>
</dbReference>
<keyword evidence="3" id="KW-1185">Reference proteome</keyword>
<dbReference type="AlphaFoldDB" id="K0QYS0"/>
<protein>
    <submittedName>
        <fullName evidence="2">Uncharacterized protein</fullName>
    </submittedName>
</protein>
<name>K0QYS0_THAOC</name>
<organism evidence="2 3">
    <name type="scientific">Thalassiosira oceanica</name>
    <name type="common">Marine diatom</name>
    <dbReference type="NCBI Taxonomy" id="159749"/>
    <lineage>
        <taxon>Eukaryota</taxon>
        <taxon>Sar</taxon>
        <taxon>Stramenopiles</taxon>
        <taxon>Ochrophyta</taxon>
        <taxon>Bacillariophyta</taxon>
        <taxon>Coscinodiscophyceae</taxon>
        <taxon>Thalassiosirophycidae</taxon>
        <taxon>Thalassiosirales</taxon>
        <taxon>Thalassiosiraceae</taxon>
        <taxon>Thalassiosira</taxon>
    </lineage>
</organism>
<evidence type="ECO:0000313" key="2">
    <source>
        <dbReference type="EMBL" id="EJK44025.1"/>
    </source>
</evidence>
<feature type="region of interest" description="Disordered" evidence="1">
    <location>
        <begin position="64"/>
        <end position="83"/>
    </location>
</feature>
<evidence type="ECO:0000313" key="3">
    <source>
        <dbReference type="Proteomes" id="UP000266841"/>
    </source>
</evidence>
<accession>K0QYS0</accession>